<evidence type="ECO:0000313" key="3">
    <source>
        <dbReference type="Proteomes" id="UP000076407"/>
    </source>
</evidence>
<feature type="transmembrane region" description="Helical" evidence="1">
    <location>
        <begin position="12"/>
        <end position="35"/>
    </location>
</feature>
<evidence type="ECO:0000256" key="1">
    <source>
        <dbReference type="SAM" id="Phobius"/>
    </source>
</evidence>
<feature type="transmembrane region" description="Helical" evidence="1">
    <location>
        <begin position="125"/>
        <end position="146"/>
    </location>
</feature>
<protein>
    <submittedName>
        <fullName evidence="2">Uncharacterized protein</fullName>
    </submittedName>
</protein>
<accession>A0A182XTB9</accession>
<dbReference type="AlphaFoldDB" id="A0A182XTB9"/>
<evidence type="ECO:0000313" key="2">
    <source>
        <dbReference type="EnsemblMetazoa" id="AQUA015064-PA"/>
    </source>
</evidence>
<organism evidence="2 3">
    <name type="scientific">Anopheles quadriannulatus</name>
    <name type="common">Mosquito</name>
    <dbReference type="NCBI Taxonomy" id="34691"/>
    <lineage>
        <taxon>Eukaryota</taxon>
        <taxon>Metazoa</taxon>
        <taxon>Ecdysozoa</taxon>
        <taxon>Arthropoda</taxon>
        <taxon>Hexapoda</taxon>
        <taxon>Insecta</taxon>
        <taxon>Pterygota</taxon>
        <taxon>Neoptera</taxon>
        <taxon>Endopterygota</taxon>
        <taxon>Diptera</taxon>
        <taxon>Nematocera</taxon>
        <taxon>Culicoidea</taxon>
        <taxon>Culicidae</taxon>
        <taxon>Anophelinae</taxon>
        <taxon>Anopheles</taxon>
    </lineage>
</organism>
<keyword evidence="1" id="KW-1133">Transmembrane helix</keyword>
<dbReference type="VEuPathDB" id="VectorBase:AQUA015064"/>
<keyword evidence="1" id="KW-0812">Transmembrane</keyword>
<feature type="transmembrane region" description="Helical" evidence="1">
    <location>
        <begin position="55"/>
        <end position="78"/>
    </location>
</feature>
<keyword evidence="1" id="KW-0472">Membrane</keyword>
<sequence>FFFSPFLSCSHVCICVSGGVYLFLSFSISSSFRFVSLPKKHRTIRFWDKFMRLNSTIITLSFITYIFIYVSCFIFLYFRSRNLIVAFLLFICVFSCFLHLYRVALALASFARVFYAAIGYVKSYFYVRFVLLVKLFSFDALVRLLLKQTLPFRIERSEGFVWLVSLCAFLVLCSV</sequence>
<name>A0A182XTB9_ANOQN</name>
<keyword evidence="3" id="KW-1185">Reference proteome</keyword>
<feature type="transmembrane region" description="Helical" evidence="1">
    <location>
        <begin position="85"/>
        <end position="105"/>
    </location>
</feature>
<dbReference type="EnsemblMetazoa" id="AQUA015064-RA">
    <property type="protein sequence ID" value="AQUA015064-PA"/>
    <property type="gene ID" value="AQUA015064"/>
</dbReference>
<reference evidence="2" key="1">
    <citation type="submission" date="2020-05" db="UniProtKB">
        <authorList>
            <consortium name="EnsemblMetazoa"/>
        </authorList>
    </citation>
    <scope>IDENTIFICATION</scope>
    <source>
        <strain evidence="2">SANGQUA</strain>
    </source>
</reference>
<dbReference type="Proteomes" id="UP000076407">
    <property type="component" value="Unassembled WGS sequence"/>
</dbReference>
<proteinExistence type="predicted"/>